<gene>
    <name evidence="1" type="ORF">OCTVUL_1B000340</name>
</gene>
<reference evidence="1" key="1">
    <citation type="submission" date="2023-08" db="EMBL/GenBank/DDBJ databases">
        <authorList>
            <person name="Alioto T."/>
            <person name="Alioto T."/>
            <person name="Gomez Garrido J."/>
        </authorList>
    </citation>
    <scope>NUCLEOTIDE SEQUENCE</scope>
</reference>
<dbReference type="AlphaFoldDB" id="A0AA36AMC9"/>
<dbReference type="PANTHER" id="PTHR16525">
    <property type="entry name" value="PROTEIN C12ORF4"/>
    <property type="match status" value="1"/>
</dbReference>
<evidence type="ECO:0000313" key="1">
    <source>
        <dbReference type="EMBL" id="CAI9718153.1"/>
    </source>
</evidence>
<dbReference type="Pfam" id="PF10154">
    <property type="entry name" value="Fy-3"/>
    <property type="match status" value="1"/>
</dbReference>
<evidence type="ECO:0000313" key="2">
    <source>
        <dbReference type="Proteomes" id="UP001162480"/>
    </source>
</evidence>
<sequence length="561" mass="63919">MCFGGECHRNMHRTIEKQFKFAYSNGASESTMCANITIPSSQKLESLVARLMKLNGLPCYVEDSLKNSLDSFICEETKNLYDLDGEAALNRVKSGEVSADDLVKKWTKAFTQEVKEFAKPEEVTNEQVFSEVYHTLIHSPALETLLNLEHSYAMDIENITQNRDEDIAHLENKQQKEMEDALQKAGTVYTDEQINQIAQHHFEQTQVVNSKWASELSNRHETQKREYRNWVMKVHEDTQATVGSPHPVRRVRAMTASALPEAEEDERIGRSRIRLEESFTIHLGAQMKTTHNLRLVCTDILDLCRHKPHTVGGVIIPEPQRLQTAMSLYSNNLCGLVFLVDNRLNSYTGIKREFARVCDQATDFHFLDLEQQFALIESQISLANDWSMLRKSSDPEAVESTSVKSFGSSNSDGQDKTSKLQTGDVYITKHSNLSEVHVMFHLVVDDSVRSPEITSRHPTILSLRNILKVCFRYDILTLTIPLLLSHEMTEEMTVSWCLKRVELIFKCVKGFMMEMATWGGLESRTIQFLVPPGMSEEMFANISNMLPSIFRLSNPLVVKSV</sequence>
<accession>A0AA36AMC9</accession>
<dbReference type="GO" id="GO:0005737">
    <property type="term" value="C:cytoplasm"/>
    <property type="evidence" value="ECO:0007669"/>
    <property type="project" value="TreeGrafter"/>
</dbReference>
<dbReference type="Proteomes" id="UP001162480">
    <property type="component" value="Chromosome 2"/>
</dbReference>
<dbReference type="PANTHER" id="PTHR16525:SF0">
    <property type="entry name" value="PROTEIN C12ORF4"/>
    <property type="match status" value="1"/>
</dbReference>
<name>A0AA36AMC9_OCTVU</name>
<dbReference type="InterPro" id="IPR019311">
    <property type="entry name" value="Fy-3"/>
</dbReference>
<proteinExistence type="predicted"/>
<organism evidence="1 2">
    <name type="scientific">Octopus vulgaris</name>
    <name type="common">Common octopus</name>
    <dbReference type="NCBI Taxonomy" id="6645"/>
    <lineage>
        <taxon>Eukaryota</taxon>
        <taxon>Metazoa</taxon>
        <taxon>Spiralia</taxon>
        <taxon>Lophotrochozoa</taxon>
        <taxon>Mollusca</taxon>
        <taxon>Cephalopoda</taxon>
        <taxon>Coleoidea</taxon>
        <taxon>Octopodiformes</taxon>
        <taxon>Octopoda</taxon>
        <taxon>Incirrata</taxon>
        <taxon>Octopodidae</taxon>
        <taxon>Octopus</taxon>
    </lineage>
</organism>
<dbReference type="EMBL" id="OX597815">
    <property type="protein sequence ID" value="CAI9718153.1"/>
    <property type="molecule type" value="Genomic_DNA"/>
</dbReference>
<protein>
    <submittedName>
        <fullName evidence="1">Uncharacterized protein</fullName>
    </submittedName>
</protein>
<keyword evidence="2" id="KW-1185">Reference proteome</keyword>